<proteinExistence type="predicted"/>
<dbReference type="EMBL" id="CAJNOL010003173">
    <property type="protein sequence ID" value="CAF1549946.1"/>
    <property type="molecule type" value="Genomic_DNA"/>
</dbReference>
<dbReference type="Proteomes" id="UP000663870">
    <property type="component" value="Unassembled WGS sequence"/>
</dbReference>
<keyword evidence="4" id="KW-1185">Reference proteome</keyword>
<dbReference type="EMBL" id="CAJNOH010002076">
    <property type="protein sequence ID" value="CAF1270796.1"/>
    <property type="molecule type" value="Genomic_DNA"/>
</dbReference>
<evidence type="ECO:0000313" key="4">
    <source>
        <dbReference type="Proteomes" id="UP000663870"/>
    </source>
</evidence>
<comment type="caution">
    <text evidence="1">The sequence shown here is derived from an EMBL/GenBank/DDBJ whole genome shotgun (WGS) entry which is preliminary data.</text>
</comment>
<gene>
    <name evidence="2" type="ORF">JXQ802_LOCUS43564</name>
    <name evidence="1" type="ORF">PYM288_LOCUS28368</name>
</gene>
<name>A0A815BR70_9BILA</name>
<protein>
    <submittedName>
        <fullName evidence="1">Uncharacterized protein</fullName>
    </submittedName>
</protein>
<accession>A0A815BR70</accession>
<reference evidence="1" key="1">
    <citation type="submission" date="2021-02" db="EMBL/GenBank/DDBJ databases">
        <authorList>
            <person name="Nowell W R."/>
        </authorList>
    </citation>
    <scope>NUCLEOTIDE SEQUENCE</scope>
</reference>
<sequence length="71" mass="8205">MTQSFSSNWLPNEDQSTTVINTDEIARKLEVVYGIQSGSISIRTIVIHNSEASVHYRRRRQLQMHLFSMPV</sequence>
<evidence type="ECO:0000313" key="3">
    <source>
        <dbReference type="Proteomes" id="UP000663854"/>
    </source>
</evidence>
<dbReference type="Proteomes" id="UP000663854">
    <property type="component" value="Unassembled WGS sequence"/>
</dbReference>
<evidence type="ECO:0000313" key="1">
    <source>
        <dbReference type="EMBL" id="CAF1270796.1"/>
    </source>
</evidence>
<evidence type="ECO:0000313" key="2">
    <source>
        <dbReference type="EMBL" id="CAF1549946.1"/>
    </source>
</evidence>
<dbReference type="AlphaFoldDB" id="A0A815BR70"/>
<organism evidence="1 3">
    <name type="scientific">Rotaria sordida</name>
    <dbReference type="NCBI Taxonomy" id="392033"/>
    <lineage>
        <taxon>Eukaryota</taxon>
        <taxon>Metazoa</taxon>
        <taxon>Spiralia</taxon>
        <taxon>Gnathifera</taxon>
        <taxon>Rotifera</taxon>
        <taxon>Eurotatoria</taxon>
        <taxon>Bdelloidea</taxon>
        <taxon>Philodinida</taxon>
        <taxon>Philodinidae</taxon>
        <taxon>Rotaria</taxon>
    </lineage>
</organism>